<feature type="compositionally biased region" description="Polar residues" evidence="1">
    <location>
        <begin position="1"/>
        <end position="16"/>
    </location>
</feature>
<protein>
    <submittedName>
        <fullName evidence="2">Uncharacterized protein</fullName>
    </submittedName>
</protein>
<organism evidence="2 3">
    <name type="scientific">Dryococelus australis</name>
    <dbReference type="NCBI Taxonomy" id="614101"/>
    <lineage>
        <taxon>Eukaryota</taxon>
        <taxon>Metazoa</taxon>
        <taxon>Ecdysozoa</taxon>
        <taxon>Arthropoda</taxon>
        <taxon>Hexapoda</taxon>
        <taxon>Insecta</taxon>
        <taxon>Pterygota</taxon>
        <taxon>Neoptera</taxon>
        <taxon>Polyneoptera</taxon>
        <taxon>Phasmatodea</taxon>
        <taxon>Verophasmatodea</taxon>
        <taxon>Anareolatae</taxon>
        <taxon>Phasmatidae</taxon>
        <taxon>Eurycanthinae</taxon>
        <taxon>Dryococelus</taxon>
    </lineage>
</organism>
<feature type="compositionally biased region" description="Polar residues" evidence="1">
    <location>
        <begin position="206"/>
        <end position="215"/>
    </location>
</feature>
<gene>
    <name evidence="2" type="ORF">PR048_027328</name>
</gene>
<feature type="region of interest" description="Disordered" evidence="1">
    <location>
        <begin position="1"/>
        <end position="21"/>
    </location>
</feature>
<evidence type="ECO:0000313" key="3">
    <source>
        <dbReference type="Proteomes" id="UP001159363"/>
    </source>
</evidence>
<dbReference type="Proteomes" id="UP001159363">
    <property type="component" value="Chromosome 11"/>
</dbReference>
<evidence type="ECO:0000313" key="2">
    <source>
        <dbReference type="EMBL" id="KAJ8871025.1"/>
    </source>
</evidence>
<reference evidence="2 3" key="1">
    <citation type="submission" date="2023-02" db="EMBL/GenBank/DDBJ databases">
        <title>LHISI_Scaffold_Assembly.</title>
        <authorList>
            <person name="Stuart O.P."/>
            <person name="Cleave R."/>
            <person name="Magrath M.J.L."/>
            <person name="Mikheyev A.S."/>
        </authorList>
    </citation>
    <scope>NUCLEOTIDE SEQUENCE [LARGE SCALE GENOMIC DNA]</scope>
    <source>
        <strain evidence="2">Daus_M_001</strain>
        <tissue evidence="2">Leg muscle</tissue>
    </source>
</reference>
<dbReference type="EMBL" id="JARBHB010000012">
    <property type="protein sequence ID" value="KAJ8871025.1"/>
    <property type="molecule type" value="Genomic_DNA"/>
</dbReference>
<accession>A0ABQ9GF57</accession>
<comment type="caution">
    <text evidence="2">The sequence shown here is derived from an EMBL/GenBank/DDBJ whole genome shotgun (WGS) entry which is preliminary data.</text>
</comment>
<feature type="region of interest" description="Disordered" evidence="1">
    <location>
        <begin position="204"/>
        <end position="227"/>
    </location>
</feature>
<proteinExistence type="predicted"/>
<evidence type="ECO:0000256" key="1">
    <source>
        <dbReference type="SAM" id="MobiDB-lite"/>
    </source>
</evidence>
<keyword evidence="3" id="KW-1185">Reference proteome</keyword>
<name>A0ABQ9GF57_9NEOP</name>
<sequence length="397" mass="44077">MENASSLLHKSPVTLSSHKDTPSISKRDLLLCSQLVDERPIMNAVKYRIVSGVVWTNRKSVSSNTDTNRTGVLTVVDIAIGPNGVRHLPENTGHKSLPSTVTADNQRKANIGIFVRKTAQSGLQAIERPCLRTDPQLNECAKKHANEAIPHLVKAPVGGSRVRQQTCSAQATGEIWAALNTDVLRADGGESWNARAGETEYRLRNPLTSGTSPTCENPGASPLRVKPGSCREKCQRYHGQTSVDSPDVIERTHWEGKIGREHALHKLWRHGHKIEKHTSHSRRTNVRRDQLAGPLTERVKRFWLLLTASSREPMRVIKGRVKRKIPEKTCRPAASSGPIPTCENPGIETGSPRWEASVLIAQPPWPHPLRFGLTRHVELLVIAYFICMPALIRKLLL</sequence>